<organism evidence="2 3">
    <name type="scientific">Sistotremastrum suecicum HHB10207 ss-3</name>
    <dbReference type="NCBI Taxonomy" id="1314776"/>
    <lineage>
        <taxon>Eukaryota</taxon>
        <taxon>Fungi</taxon>
        <taxon>Dikarya</taxon>
        <taxon>Basidiomycota</taxon>
        <taxon>Agaricomycotina</taxon>
        <taxon>Agaricomycetes</taxon>
        <taxon>Sistotremastrales</taxon>
        <taxon>Sistotremastraceae</taxon>
        <taxon>Sistotremastrum</taxon>
    </lineage>
</organism>
<keyword evidence="1" id="KW-0812">Transmembrane</keyword>
<keyword evidence="3" id="KW-1185">Reference proteome</keyword>
<dbReference type="EMBL" id="KV428377">
    <property type="protein sequence ID" value="KZT32159.1"/>
    <property type="molecule type" value="Genomic_DNA"/>
</dbReference>
<evidence type="ECO:0000313" key="2">
    <source>
        <dbReference type="EMBL" id="KZT32159.1"/>
    </source>
</evidence>
<dbReference type="AlphaFoldDB" id="A0A165XG35"/>
<name>A0A165XG35_9AGAM</name>
<evidence type="ECO:0000313" key="3">
    <source>
        <dbReference type="Proteomes" id="UP000076798"/>
    </source>
</evidence>
<accession>A0A165XG35</accession>
<feature type="transmembrane region" description="Helical" evidence="1">
    <location>
        <begin position="26"/>
        <end position="45"/>
    </location>
</feature>
<keyword evidence="1" id="KW-0472">Membrane</keyword>
<gene>
    <name evidence="2" type="ORF">SISSUDRAFT_1037921</name>
</gene>
<evidence type="ECO:0000256" key="1">
    <source>
        <dbReference type="SAM" id="Phobius"/>
    </source>
</evidence>
<protein>
    <submittedName>
        <fullName evidence="2">Uncharacterized protein</fullName>
    </submittedName>
</protein>
<keyword evidence="1" id="KW-1133">Transmembrane helix</keyword>
<feature type="non-terminal residue" evidence="2">
    <location>
        <position position="1"/>
    </location>
</feature>
<reference evidence="2 3" key="1">
    <citation type="journal article" date="2016" name="Mol. Biol. Evol.">
        <title>Comparative Genomics of Early-Diverging Mushroom-Forming Fungi Provides Insights into the Origins of Lignocellulose Decay Capabilities.</title>
        <authorList>
            <person name="Nagy L.G."/>
            <person name="Riley R."/>
            <person name="Tritt A."/>
            <person name="Adam C."/>
            <person name="Daum C."/>
            <person name="Floudas D."/>
            <person name="Sun H."/>
            <person name="Yadav J.S."/>
            <person name="Pangilinan J."/>
            <person name="Larsson K.H."/>
            <person name="Matsuura K."/>
            <person name="Barry K."/>
            <person name="Labutti K."/>
            <person name="Kuo R."/>
            <person name="Ohm R.A."/>
            <person name="Bhattacharya S.S."/>
            <person name="Shirouzu T."/>
            <person name="Yoshinaga Y."/>
            <person name="Martin F.M."/>
            <person name="Grigoriev I.V."/>
            <person name="Hibbett D.S."/>
        </authorList>
    </citation>
    <scope>NUCLEOTIDE SEQUENCE [LARGE SCALE GENOMIC DNA]</scope>
    <source>
        <strain evidence="2 3">HHB10207 ss-3</strain>
    </source>
</reference>
<dbReference type="Proteomes" id="UP000076798">
    <property type="component" value="Unassembled WGS sequence"/>
</dbReference>
<sequence>PTGKQDAPRALSVLALTYIRAIVLWYARWAIVLLSQALGTSRLLLAKLTRTRMRDKLVGIVLRAGSSHRIFHRCSIDFPARTEISGTQTKLLRVLNSICAFNLMKSRQKLESLLLEGDSIALGDQHSKKNPGSSASAPLEPPPCITLLLWDRPTNQELCRPAFQGCTDTLRLLSGLPPDHGHSPASWIAHLIVRALLDIRAFDPQVRILNVAFACTEVQACICMAVRGETTLVENRESLRDLMKDELELSWRERNGWVYLTNFCLREKITPFHIEECLRWTNCLSVADLTRSGGTHA</sequence>
<proteinExistence type="predicted"/>